<feature type="region of interest" description="Disordered" evidence="1">
    <location>
        <begin position="32"/>
        <end position="65"/>
    </location>
</feature>
<keyword evidence="3" id="KW-1185">Reference proteome</keyword>
<evidence type="ECO:0000313" key="3">
    <source>
        <dbReference type="Proteomes" id="UP000076761"/>
    </source>
</evidence>
<accession>A0A165QVG2</accession>
<feature type="compositionally biased region" description="Pro residues" evidence="1">
    <location>
        <begin position="55"/>
        <end position="65"/>
    </location>
</feature>
<dbReference type="OrthoDB" id="443682at2759"/>
<dbReference type="STRING" id="1314782.A0A165QVG2"/>
<dbReference type="AlphaFoldDB" id="A0A165QVG2"/>
<dbReference type="EMBL" id="KV425590">
    <property type="protein sequence ID" value="KZT22930.1"/>
    <property type="molecule type" value="Genomic_DNA"/>
</dbReference>
<organism evidence="2 3">
    <name type="scientific">Neolentinus lepideus HHB14362 ss-1</name>
    <dbReference type="NCBI Taxonomy" id="1314782"/>
    <lineage>
        <taxon>Eukaryota</taxon>
        <taxon>Fungi</taxon>
        <taxon>Dikarya</taxon>
        <taxon>Basidiomycota</taxon>
        <taxon>Agaricomycotina</taxon>
        <taxon>Agaricomycetes</taxon>
        <taxon>Gloeophyllales</taxon>
        <taxon>Gloeophyllaceae</taxon>
        <taxon>Neolentinus</taxon>
    </lineage>
</organism>
<evidence type="ECO:0000313" key="2">
    <source>
        <dbReference type="EMBL" id="KZT22930.1"/>
    </source>
</evidence>
<dbReference type="Proteomes" id="UP000076761">
    <property type="component" value="Unassembled WGS sequence"/>
</dbReference>
<dbReference type="InParanoid" id="A0A165QVG2"/>
<reference evidence="2 3" key="1">
    <citation type="journal article" date="2016" name="Mol. Biol. Evol.">
        <title>Comparative Genomics of Early-Diverging Mushroom-Forming Fungi Provides Insights into the Origins of Lignocellulose Decay Capabilities.</title>
        <authorList>
            <person name="Nagy L.G."/>
            <person name="Riley R."/>
            <person name="Tritt A."/>
            <person name="Adam C."/>
            <person name="Daum C."/>
            <person name="Floudas D."/>
            <person name="Sun H."/>
            <person name="Yadav J.S."/>
            <person name="Pangilinan J."/>
            <person name="Larsson K.H."/>
            <person name="Matsuura K."/>
            <person name="Barry K."/>
            <person name="Labutti K."/>
            <person name="Kuo R."/>
            <person name="Ohm R.A."/>
            <person name="Bhattacharya S.S."/>
            <person name="Shirouzu T."/>
            <person name="Yoshinaga Y."/>
            <person name="Martin F.M."/>
            <person name="Grigoriev I.V."/>
            <person name="Hibbett D.S."/>
        </authorList>
    </citation>
    <scope>NUCLEOTIDE SEQUENCE [LARGE SCALE GENOMIC DNA]</scope>
    <source>
        <strain evidence="2 3">HHB14362 ss-1</strain>
    </source>
</reference>
<protein>
    <submittedName>
        <fullName evidence="2">Uncharacterized protein</fullName>
    </submittedName>
</protein>
<name>A0A165QVG2_9AGAM</name>
<feature type="compositionally biased region" description="Basic and acidic residues" evidence="1">
    <location>
        <begin position="45"/>
        <end position="54"/>
    </location>
</feature>
<evidence type="ECO:0000256" key="1">
    <source>
        <dbReference type="SAM" id="MobiDB-lite"/>
    </source>
</evidence>
<proteinExistence type="predicted"/>
<sequence>MTAEEQANAELPTSMMAGDVDAQVARRLLMKHGNDNQKAASAMLEGDRTEEHGPRSPPLSKPEKT</sequence>
<gene>
    <name evidence="2" type="ORF">NEOLEDRAFT_1180510</name>
</gene>